<feature type="transmembrane region" description="Helical" evidence="8">
    <location>
        <begin position="430"/>
        <end position="454"/>
    </location>
</feature>
<gene>
    <name evidence="13" type="ORF">J8A68_003337</name>
</gene>
<keyword evidence="6 8" id="KW-0472">Membrane</keyword>
<dbReference type="Pfam" id="PF13967">
    <property type="entry name" value="RSN1_TM"/>
    <property type="match status" value="1"/>
</dbReference>
<dbReference type="Proteomes" id="UP000694255">
    <property type="component" value="Unassembled WGS sequence"/>
</dbReference>
<feature type="domain" description="CSC1/OSCA1-like 7TM region" evidence="9">
    <location>
        <begin position="382"/>
        <end position="656"/>
    </location>
</feature>
<dbReference type="PANTHER" id="PTHR13018">
    <property type="entry name" value="PROBABLE MEMBRANE PROTEIN DUF221-RELATED"/>
    <property type="match status" value="1"/>
</dbReference>
<comment type="caution">
    <text evidence="13">The sequence shown here is derived from an EMBL/GenBank/DDBJ whole genome shotgun (WGS) entry which is preliminary data.</text>
</comment>
<dbReference type="InterPro" id="IPR045122">
    <property type="entry name" value="Csc1-like"/>
</dbReference>
<dbReference type="Pfam" id="PF12621">
    <property type="entry name" value="PHM7_ext"/>
    <property type="match status" value="1"/>
</dbReference>
<feature type="transmembrane region" description="Helical" evidence="8">
    <location>
        <begin position="150"/>
        <end position="169"/>
    </location>
</feature>
<feature type="transmembrane region" description="Helical" evidence="8">
    <location>
        <begin position="475"/>
        <end position="503"/>
    </location>
</feature>
<feature type="transmembrane region" description="Helical" evidence="8">
    <location>
        <begin position="93"/>
        <end position="116"/>
    </location>
</feature>
<evidence type="ECO:0000256" key="5">
    <source>
        <dbReference type="ARBA" id="ARBA00022989"/>
    </source>
</evidence>
<dbReference type="EMBL" id="JAGSYN010000144">
    <property type="protein sequence ID" value="KAG7663159.1"/>
    <property type="molecule type" value="Genomic_DNA"/>
</dbReference>
<dbReference type="PANTHER" id="PTHR13018:SF139">
    <property type="entry name" value="PHOSPHATE METABOLISM PROTEIN 7"/>
    <property type="match status" value="1"/>
</dbReference>
<evidence type="ECO:0000256" key="7">
    <source>
        <dbReference type="SAM" id="MobiDB-lite"/>
    </source>
</evidence>
<dbReference type="AlphaFoldDB" id="A0A8J5QJI0"/>
<dbReference type="InterPro" id="IPR032880">
    <property type="entry name" value="CSC1/OSCA1-like_N"/>
</dbReference>
<comment type="subcellular location">
    <subcellularLocation>
        <location evidence="1">Membrane</location>
        <topology evidence="1">Multi-pass membrane protein</topology>
    </subcellularLocation>
</comment>
<evidence type="ECO:0000256" key="4">
    <source>
        <dbReference type="ARBA" id="ARBA00022692"/>
    </source>
</evidence>
<feature type="domain" description="CSC1/OSCA1-like N-terminal transmembrane" evidence="11">
    <location>
        <begin position="16"/>
        <end position="171"/>
    </location>
</feature>
<keyword evidence="5 8" id="KW-1133">Transmembrane helix</keyword>
<feature type="transmembrane region" description="Helical" evidence="8">
    <location>
        <begin position="384"/>
        <end position="410"/>
    </location>
</feature>
<dbReference type="RefSeq" id="XP_049263391.1">
    <property type="nucleotide sequence ID" value="XM_049407183.1"/>
</dbReference>
<name>A0A8J5QJI0_9ASCO</name>
<evidence type="ECO:0000256" key="6">
    <source>
        <dbReference type="ARBA" id="ARBA00023136"/>
    </source>
</evidence>
<dbReference type="GeneID" id="73470138"/>
<evidence type="ECO:0000256" key="3">
    <source>
        <dbReference type="ARBA" id="ARBA00022448"/>
    </source>
</evidence>
<evidence type="ECO:0000313" key="13">
    <source>
        <dbReference type="EMBL" id="KAG7663159.1"/>
    </source>
</evidence>
<dbReference type="GO" id="GO:0005227">
    <property type="term" value="F:calcium-activated cation channel activity"/>
    <property type="evidence" value="ECO:0007669"/>
    <property type="project" value="InterPro"/>
</dbReference>
<evidence type="ECO:0000256" key="8">
    <source>
        <dbReference type="SAM" id="Phobius"/>
    </source>
</evidence>
<accession>A0A8J5QJI0</accession>
<feature type="transmembrane region" description="Helical" evidence="8">
    <location>
        <begin position="20"/>
        <end position="38"/>
    </location>
</feature>
<feature type="compositionally biased region" description="Polar residues" evidence="7">
    <location>
        <begin position="746"/>
        <end position="764"/>
    </location>
</feature>
<reference evidence="13 14" key="1">
    <citation type="journal article" date="2021" name="DNA Res.">
        <title>Genome analysis of Candida subhashii reveals its hybrid nature and dual mitochondrial genome conformations.</title>
        <authorList>
            <person name="Mixao V."/>
            <person name="Hegedusova E."/>
            <person name="Saus E."/>
            <person name="Pryszcz L.P."/>
            <person name="Cillingova A."/>
            <person name="Nosek J."/>
            <person name="Gabaldon T."/>
        </authorList>
    </citation>
    <scope>NUCLEOTIDE SEQUENCE [LARGE SCALE GENOMIC DNA]</scope>
    <source>
        <strain evidence="13 14">CBS 10753</strain>
    </source>
</reference>
<feature type="transmembrane region" description="Helical" evidence="8">
    <location>
        <begin position="577"/>
        <end position="595"/>
    </location>
</feature>
<dbReference type="InterPro" id="IPR022257">
    <property type="entry name" value="PHM7_ext"/>
</dbReference>
<comment type="similarity">
    <text evidence="2">Belongs to the CSC1 (TC 1.A.17) family.</text>
</comment>
<keyword evidence="4 8" id="KW-0812">Transmembrane</keyword>
<feature type="transmembrane region" description="Helical" evidence="8">
    <location>
        <begin position="662"/>
        <end position="682"/>
    </location>
</feature>
<protein>
    <submittedName>
        <fullName evidence="13">PHM7</fullName>
    </submittedName>
</protein>
<keyword evidence="14" id="KW-1185">Reference proteome</keyword>
<evidence type="ECO:0000259" key="9">
    <source>
        <dbReference type="Pfam" id="PF02714"/>
    </source>
</evidence>
<feature type="domain" description="CSC1/OSCA1-like cytosolic" evidence="12">
    <location>
        <begin position="194"/>
        <end position="371"/>
    </location>
</feature>
<evidence type="ECO:0000259" key="10">
    <source>
        <dbReference type="Pfam" id="PF12621"/>
    </source>
</evidence>
<evidence type="ECO:0000313" key="14">
    <source>
        <dbReference type="Proteomes" id="UP000694255"/>
    </source>
</evidence>
<keyword evidence="3" id="KW-0813">Transport</keyword>
<feature type="region of interest" description="Disordered" evidence="7">
    <location>
        <begin position="885"/>
        <end position="904"/>
    </location>
</feature>
<dbReference type="Pfam" id="PF14703">
    <property type="entry name" value="PHM7_cyt"/>
    <property type="match status" value="1"/>
</dbReference>
<feature type="transmembrane region" description="Helical" evidence="8">
    <location>
        <begin position="634"/>
        <end position="656"/>
    </location>
</feature>
<evidence type="ECO:0000259" key="12">
    <source>
        <dbReference type="Pfam" id="PF14703"/>
    </source>
</evidence>
<sequence length="904" mass="102739">MADGDSPTTTNASVSQFLSTLIPTLITAVVFVTIFLAIRKKQTRVYEPKSVVKSLPKDLQTEPVSSGAFSWLTNLLRKPQSYIIQHSGTDGYFFLRFLFEFLCVCLIGVIVTWPILFPVYATNGNNLIPGSKIKGFDILSFSNITNKWRALASVFLSWILFGLVIFLIYRELVYYVTYRHALQTTPLYDSMLSSRTLLLTEVNVDILNDSKLKELFPRANHIWYSRNYKELQDKVEDRTKLSNKYEGALNKVIIKAVKLRNKLLKKNKPVPEPENDINQYMKKRPTHRLKFLIGEKVDTLDYCPKKLKELNDDIDGMQAKFDENEQLPAVFIEFPTQLDLQRAYQALPYNSEFKLSKYFTGIAPDDIIWKNLQLSTSKRWAKKLIATSILTATIIFWCIPVAVVGSISNINFLIDKVPFLKFIDNMPQALMGIITGLLPVVLLSILMSLVPPFIKFMGKFSGCITVQQVNEYCQSWYFAFQVVNVFLAVALGSSAASVVTEILHDASKALQTLSAKFPTSVNFYFAYLCLQGLTISSGVLLQLVTLILSHILGRILDGTPRKKWTRSNTVGEPDFSTLYPGFQLLTVIALAYSVLAPLILGFTSIAFLLFYFTFIYTLIYVLRPNVHDNRGKNYVISLFQLFTGIFMAQLWITAIFVFSKNWVSVALEAVIIVISVLAKFWISRKFMPLIDTVPISAIRYASGDSNYSYPKDQGSAEIKQVGESYWQTPDGELPEAEEEHKDQVIPNKNLSENPFGYETTTLSTHPRKDEEDSSDANNPNHNHNHNEKLQVVGETPKKTLNWFKIFFQPHLQTFEQLRSILPDSYFNYIEYNEEFLAQAYDDPNVYDKMGKIWIVKDSLGLGQVEKEKAATHDVEVIDDDAGLDDKAGIEVNGPPPDKEEDIRI</sequence>
<feature type="transmembrane region" description="Helical" evidence="8">
    <location>
        <begin position="601"/>
        <end position="622"/>
    </location>
</feature>
<organism evidence="13 14">
    <name type="scientific">[Candida] subhashii</name>
    <dbReference type="NCBI Taxonomy" id="561895"/>
    <lineage>
        <taxon>Eukaryota</taxon>
        <taxon>Fungi</taxon>
        <taxon>Dikarya</taxon>
        <taxon>Ascomycota</taxon>
        <taxon>Saccharomycotina</taxon>
        <taxon>Pichiomycetes</taxon>
        <taxon>Debaryomycetaceae</taxon>
        <taxon>Spathaspora</taxon>
    </lineage>
</organism>
<dbReference type="OrthoDB" id="1076608at2759"/>
<proteinExistence type="inferred from homology"/>
<evidence type="ECO:0000256" key="1">
    <source>
        <dbReference type="ARBA" id="ARBA00004141"/>
    </source>
</evidence>
<evidence type="ECO:0000259" key="11">
    <source>
        <dbReference type="Pfam" id="PF13967"/>
    </source>
</evidence>
<dbReference type="Pfam" id="PF02714">
    <property type="entry name" value="RSN1_7TM"/>
    <property type="match status" value="1"/>
</dbReference>
<feature type="domain" description="10TM putative phosphate transporter extracellular tail" evidence="10">
    <location>
        <begin position="806"/>
        <end position="897"/>
    </location>
</feature>
<dbReference type="InterPro" id="IPR003864">
    <property type="entry name" value="CSC1/OSCA1-like_7TM"/>
</dbReference>
<dbReference type="InterPro" id="IPR027815">
    <property type="entry name" value="CSC1/OSCA1-like_cyt"/>
</dbReference>
<evidence type="ECO:0000256" key="2">
    <source>
        <dbReference type="ARBA" id="ARBA00007779"/>
    </source>
</evidence>
<dbReference type="GO" id="GO:0005886">
    <property type="term" value="C:plasma membrane"/>
    <property type="evidence" value="ECO:0007669"/>
    <property type="project" value="TreeGrafter"/>
</dbReference>
<feature type="region of interest" description="Disordered" evidence="7">
    <location>
        <begin position="727"/>
        <end position="787"/>
    </location>
</feature>
<feature type="transmembrane region" description="Helical" evidence="8">
    <location>
        <begin position="523"/>
        <end position="556"/>
    </location>
</feature>